<comment type="caution">
    <text evidence="3">The sequence shown here is derived from an EMBL/GenBank/DDBJ whole genome shotgun (WGS) entry which is preliminary data.</text>
</comment>
<evidence type="ECO:0000313" key="3">
    <source>
        <dbReference type="EMBL" id="GAA2091828.1"/>
    </source>
</evidence>
<keyword evidence="2" id="KW-0472">Membrane</keyword>
<dbReference type="RefSeq" id="WP_344551303.1">
    <property type="nucleotide sequence ID" value="NZ_BAAANS010000008.1"/>
</dbReference>
<keyword evidence="2" id="KW-1133">Transmembrane helix</keyword>
<sequence length="93" mass="9562">MPVAPLLLALFQVLTGDLLTGPGALTTAALLLFAAAVAGTLTAARRSGARTPAAVHAGVLRRRAYRTAYLRPRDPDAPGRARPRAPGRLPAAA</sequence>
<dbReference type="InterPro" id="IPR045635">
    <property type="entry name" value="DUF6412"/>
</dbReference>
<protein>
    <submittedName>
        <fullName evidence="3">Uncharacterized protein</fullName>
    </submittedName>
</protein>
<gene>
    <name evidence="3" type="ORF">GCM10009759_16970</name>
</gene>
<dbReference type="EMBL" id="BAAANS010000008">
    <property type="protein sequence ID" value="GAA2091828.1"/>
    <property type="molecule type" value="Genomic_DNA"/>
</dbReference>
<evidence type="ECO:0000256" key="1">
    <source>
        <dbReference type="SAM" id="MobiDB-lite"/>
    </source>
</evidence>
<dbReference type="Proteomes" id="UP001500897">
    <property type="component" value="Unassembled WGS sequence"/>
</dbReference>
<feature type="compositionally biased region" description="Low complexity" evidence="1">
    <location>
        <begin position="80"/>
        <end position="93"/>
    </location>
</feature>
<keyword evidence="4" id="KW-1185">Reference proteome</keyword>
<accession>A0ABN2WGG3</accession>
<organism evidence="3 4">
    <name type="scientific">Kitasatospora saccharophila</name>
    <dbReference type="NCBI Taxonomy" id="407973"/>
    <lineage>
        <taxon>Bacteria</taxon>
        <taxon>Bacillati</taxon>
        <taxon>Actinomycetota</taxon>
        <taxon>Actinomycetes</taxon>
        <taxon>Kitasatosporales</taxon>
        <taxon>Streptomycetaceae</taxon>
        <taxon>Kitasatospora</taxon>
    </lineage>
</organism>
<feature type="region of interest" description="Disordered" evidence="1">
    <location>
        <begin position="71"/>
        <end position="93"/>
    </location>
</feature>
<feature type="transmembrane region" description="Helical" evidence="2">
    <location>
        <begin position="25"/>
        <end position="44"/>
    </location>
</feature>
<proteinExistence type="predicted"/>
<reference evidence="3 4" key="1">
    <citation type="journal article" date="2019" name="Int. J. Syst. Evol. Microbiol.">
        <title>The Global Catalogue of Microorganisms (GCM) 10K type strain sequencing project: providing services to taxonomists for standard genome sequencing and annotation.</title>
        <authorList>
            <consortium name="The Broad Institute Genomics Platform"/>
            <consortium name="The Broad Institute Genome Sequencing Center for Infectious Disease"/>
            <person name="Wu L."/>
            <person name="Ma J."/>
        </authorList>
    </citation>
    <scope>NUCLEOTIDE SEQUENCE [LARGE SCALE GENOMIC DNA]</scope>
    <source>
        <strain evidence="3 4">JCM 14559</strain>
    </source>
</reference>
<evidence type="ECO:0000313" key="4">
    <source>
        <dbReference type="Proteomes" id="UP001500897"/>
    </source>
</evidence>
<keyword evidence="2" id="KW-0812">Transmembrane</keyword>
<name>A0ABN2WGG3_9ACTN</name>
<dbReference type="Pfam" id="PF19950">
    <property type="entry name" value="DUF6412"/>
    <property type="match status" value="1"/>
</dbReference>
<evidence type="ECO:0000256" key="2">
    <source>
        <dbReference type="SAM" id="Phobius"/>
    </source>
</evidence>